<sequence>MSLDSIKTGTKVFIDANIFIYHFTGVSNECSNFLTRCEQSDINGITSINVLLEVLHRLMMVEAVRKKLVEPPNIINKLKKHPEKIKELNEYNINTQKIKDMGITVYPISYEMFIKSYSFRLKYGLMVNDSVILASMQEQGIKSLASNDEEFFKIGGLSVFNPEDVVL</sequence>
<dbReference type="InterPro" id="IPR002716">
    <property type="entry name" value="PIN_dom"/>
</dbReference>
<dbReference type="Proteomes" id="UP000178797">
    <property type="component" value="Unassembled WGS sequence"/>
</dbReference>
<dbReference type="Gene3D" id="3.40.50.1010">
    <property type="entry name" value="5'-nuclease"/>
    <property type="match status" value="1"/>
</dbReference>
<dbReference type="SMART" id="SM00670">
    <property type="entry name" value="PINc"/>
    <property type="match status" value="1"/>
</dbReference>
<reference evidence="2 3" key="1">
    <citation type="journal article" date="2016" name="Nat. Commun.">
        <title>Thousands of microbial genomes shed light on interconnected biogeochemical processes in an aquifer system.</title>
        <authorList>
            <person name="Anantharaman K."/>
            <person name="Brown C.T."/>
            <person name="Hug L.A."/>
            <person name="Sharon I."/>
            <person name="Castelle C.J."/>
            <person name="Probst A.J."/>
            <person name="Thomas B.C."/>
            <person name="Singh A."/>
            <person name="Wilkins M.J."/>
            <person name="Karaoz U."/>
            <person name="Brodie E.L."/>
            <person name="Williams K.H."/>
            <person name="Hubbard S.S."/>
            <person name="Banfield J.F."/>
        </authorList>
    </citation>
    <scope>NUCLEOTIDE SEQUENCE [LARGE SCALE GENOMIC DNA]</scope>
</reference>
<accession>A0A1F7RMF6</accession>
<evidence type="ECO:0000259" key="1">
    <source>
        <dbReference type="SMART" id="SM00670"/>
    </source>
</evidence>
<comment type="caution">
    <text evidence="2">The sequence shown here is derived from an EMBL/GenBank/DDBJ whole genome shotgun (WGS) entry which is preliminary data.</text>
</comment>
<gene>
    <name evidence="2" type="ORF">A2W05_02660</name>
</gene>
<dbReference type="AlphaFoldDB" id="A0A1F7RMF6"/>
<dbReference type="Pfam" id="PF01850">
    <property type="entry name" value="PIN"/>
    <property type="match status" value="1"/>
</dbReference>
<evidence type="ECO:0000313" key="3">
    <source>
        <dbReference type="Proteomes" id="UP000178797"/>
    </source>
</evidence>
<dbReference type="InterPro" id="IPR029060">
    <property type="entry name" value="PIN-like_dom_sf"/>
</dbReference>
<organism evidence="2 3">
    <name type="scientific">Candidatus Schekmanbacteria bacterium RBG_16_38_10</name>
    <dbReference type="NCBI Taxonomy" id="1817879"/>
    <lineage>
        <taxon>Bacteria</taxon>
        <taxon>Candidatus Schekmaniibacteriota</taxon>
    </lineage>
</organism>
<feature type="domain" description="PIN" evidence="1">
    <location>
        <begin position="10"/>
        <end position="153"/>
    </location>
</feature>
<dbReference type="EMBL" id="MGDE01000257">
    <property type="protein sequence ID" value="OGL42756.1"/>
    <property type="molecule type" value="Genomic_DNA"/>
</dbReference>
<protein>
    <recommendedName>
        <fullName evidence="1">PIN domain-containing protein</fullName>
    </recommendedName>
</protein>
<evidence type="ECO:0000313" key="2">
    <source>
        <dbReference type="EMBL" id="OGL42756.1"/>
    </source>
</evidence>
<proteinExistence type="predicted"/>
<dbReference type="PANTHER" id="PTHR39677">
    <property type="entry name" value="RIBONUCLEASE VAPC6"/>
    <property type="match status" value="1"/>
</dbReference>
<dbReference type="SUPFAM" id="SSF88723">
    <property type="entry name" value="PIN domain-like"/>
    <property type="match status" value="1"/>
</dbReference>
<dbReference type="PANTHER" id="PTHR39677:SF4">
    <property type="entry name" value="RIBONUCLEASE VAPC6"/>
    <property type="match status" value="1"/>
</dbReference>
<name>A0A1F7RMF6_9BACT</name>